<accession>L0HFU0</accession>
<dbReference type="Pfam" id="PF07790">
    <property type="entry name" value="Pilin_N"/>
    <property type="match status" value="1"/>
</dbReference>
<dbReference type="AlphaFoldDB" id="L0HFU0"/>
<feature type="transmembrane region" description="Helical" evidence="1">
    <location>
        <begin position="12"/>
        <end position="36"/>
    </location>
</feature>
<gene>
    <name evidence="3" type="ordered locus">Metfor_0904</name>
</gene>
<evidence type="ECO:0000259" key="2">
    <source>
        <dbReference type="Pfam" id="PF07790"/>
    </source>
</evidence>
<dbReference type="EMBL" id="CP003167">
    <property type="protein sequence ID" value="AGB01959.1"/>
    <property type="molecule type" value="Genomic_DNA"/>
</dbReference>
<dbReference type="eggNOG" id="arCOG02421">
    <property type="taxonomic scope" value="Archaea"/>
</dbReference>
<evidence type="ECO:0000313" key="4">
    <source>
        <dbReference type="Proteomes" id="UP000010824"/>
    </source>
</evidence>
<proteinExistence type="predicted"/>
<dbReference type="RefSeq" id="WP_015284923.1">
    <property type="nucleotide sequence ID" value="NC_019943.1"/>
</dbReference>
<sequence length="218" mass="23177" precursor="true">MTRMSNDAVSPVVGVMLMLVVTIIIAAVVSAFAGGFGGAQQITPHATVTATVVIDNVTGTSTCVNVAPFTCTRTYPDGFTAKNGIMFESTGGTPFNLNSIIVELVSDSGTTQTVRGTDKLDPDHTILPYGTANGGYFLKIGNISLSDTVISPGDRFMFYADECYDVSSGGKSRTLMWGPKGINGGHMYLSANSRTQWYILDINTQRAIANGQLLMPVW</sequence>
<keyword evidence="1" id="KW-1133">Transmembrane helix</keyword>
<dbReference type="InterPro" id="IPR012859">
    <property type="entry name" value="Pilin_N_archaeal"/>
</dbReference>
<organism evidence="3 4">
    <name type="scientific">Methanoregula formicica (strain DSM 22288 / NBRC 105244 / SMSP)</name>
    <dbReference type="NCBI Taxonomy" id="593750"/>
    <lineage>
        <taxon>Archaea</taxon>
        <taxon>Methanobacteriati</taxon>
        <taxon>Methanobacteriota</taxon>
        <taxon>Stenosarchaea group</taxon>
        <taxon>Methanomicrobia</taxon>
        <taxon>Methanomicrobiales</taxon>
        <taxon>Methanoregulaceae</taxon>
        <taxon>Methanoregula</taxon>
    </lineage>
</organism>
<dbReference type="OrthoDB" id="118020at2157"/>
<dbReference type="HOGENOM" id="CLU_1363647_0_0_2"/>
<evidence type="ECO:0000256" key="1">
    <source>
        <dbReference type="SAM" id="Phobius"/>
    </source>
</evidence>
<dbReference type="Proteomes" id="UP000010824">
    <property type="component" value="Chromosome"/>
</dbReference>
<name>L0HFU0_METFS</name>
<keyword evidence="1" id="KW-0812">Transmembrane</keyword>
<dbReference type="GeneID" id="14310217"/>
<keyword evidence="4" id="KW-1185">Reference proteome</keyword>
<evidence type="ECO:0000313" key="3">
    <source>
        <dbReference type="EMBL" id="AGB01959.1"/>
    </source>
</evidence>
<reference evidence="3 4" key="2">
    <citation type="journal article" date="2014" name="Genome Announc.">
        <title>Complete Genome Sequence of Methanoregula formicica SMSPT, a Mesophilic Hydrogenotrophic Methanogen Isolated from a Methanogenic Upflow Anaerobic Sludge Blanket Reactor.</title>
        <authorList>
            <person name="Yamamoto K."/>
            <person name="Tamaki H."/>
            <person name="Cadillo-Quiroz H."/>
            <person name="Imachi H."/>
            <person name="Kyrpides N."/>
            <person name="Woyke T."/>
            <person name="Goodwin L."/>
            <person name="Zinder S.H."/>
            <person name="Kamagata Y."/>
            <person name="Liu W.T."/>
        </authorList>
    </citation>
    <scope>NUCLEOTIDE SEQUENCE [LARGE SCALE GENOMIC DNA]</scope>
    <source>
        <strain evidence="4">DSM 22288 / NBRC 105244 / SMSP</strain>
    </source>
</reference>
<dbReference type="KEGG" id="mfo:Metfor_0904"/>
<protein>
    <recommendedName>
        <fullName evidence="2">Archaeal Type IV pilin N-terminal domain-containing protein</fullName>
    </recommendedName>
</protein>
<reference evidence="4" key="1">
    <citation type="submission" date="2011-12" db="EMBL/GenBank/DDBJ databases">
        <title>Complete sequence of Methanoregula formicicum SMSP.</title>
        <authorList>
            <person name="Lucas S."/>
            <person name="Han J."/>
            <person name="Lapidus A."/>
            <person name="Cheng J.-F."/>
            <person name="Goodwin L."/>
            <person name="Pitluck S."/>
            <person name="Peters L."/>
            <person name="Ovchinnikova G."/>
            <person name="Teshima H."/>
            <person name="Detter J.C."/>
            <person name="Han C."/>
            <person name="Tapia R."/>
            <person name="Land M."/>
            <person name="Hauser L."/>
            <person name="Kyrpides N."/>
            <person name="Ivanova N."/>
            <person name="Pagani I."/>
            <person name="Imachi H."/>
            <person name="Tamaki H."/>
            <person name="Sekiguchi Y."/>
            <person name="Kamagata Y."/>
            <person name="Cadillo-Quiroz H."/>
            <person name="Zinder S."/>
            <person name="Liu W.-T."/>
            <person name="Woyke T."/>
        </authorList>
    </citation>
    <scope>NUCLEOTIDE SEQUENCE [LARGE SCALE GENOMIC DNA]</scope>
    <source>
        <strain evidence="4">DSM 22288 / NBRC 105244 / SMSP</strain>
    </source>
</reference>
<dbReference type="STRING" id="593750.Metfor_0904"/>
<feature type="domain" description="Archaeal Type IV pilin N-terminal" evidence="2">
    <location>
        <begin position="7"/>
        <end position="103"/>
    </location>
</feature>
<dbReference type="InterPro" id="IPR013373">
    <property type="entry name" value="Flagellin/pilin_N_arc"/>
</dbReference>
<keyword evidence="1" id="KW-0472">Membrane</keyword>
<dbReference type="NCBIfam" id="TIGR02537">
    <property type="entry name" value="arch_flag_Nterm"/>
    <property type="match status" value="1"/>
</dbReference>
<dbReference type="InParanoid" id="L0HFU0"/>